<organism evidence="1 2">
    <name type="scientific">Trichomonas vaginalis (strain ATCC PRA-98 / G3)</name>
    <dbReference type="NCBI Taxonomy" id="412133"/>
    <lineage>
        <taxon>Eukaryota</taxon>
        <taxon>Metamonada</taxon>
        <taxon>Parabasalia</taxon>
        <taxon>Trichomonadida</taxon>
        <taxon>Trichomonadidae</taxon>
        <taxon>Trichomonas</taxon>
    </lineage>
</organism>
<proteinExistence type="predicted"/>
<dbReference type="SMR" id="A2DUE9"/>
<dbReference type="VEuPathDB" id="TrichDB:TVAGG3_0596100"/>
<dbReference type="RefSeq" id="XP_001328210.1">
    <property type="nucleotide sequence ID" value="XM_001328175.1"/>
</dbReference>
<dbReference type="Proteomes" id="UP000001542">
    <property type="component" value="Unassembled WGS sequence"/>
</dbReference>
<sequence>MRIGISGISTSGKTTLANALVKHFNCGYCCADKYYNRDQSSFPRIPFLGDMIAEWDSPQCIFWDKFENQVESMQDDLIILESFLLFYSKKVGDTIDGLIALEYEEIDLPIALARRVKRVTGEEVPKDYKENPKKSEAHWESNYFEQIAWPYALKNPEYREPKDYKKPVLRLKATAPLEDNITAAINFINELRAKTESS</sequence>
<reference evidence="1" key="2">
    <citation type="journal article" date="2007" name="Science">
        <title>Draft genome sequence of the sexually transmitted pathogen Trichomonas vaginalis.</title>
        <authorList>
            <person name="Carlton J.M."/>
            <person name="Hirt R.P."/>
            <person name="Silva J.C."/>
            <person name="Delcher A.L."/>
            <person name="Schatz M."/>
            <person name="Zhao Q."/>
            <person name="Wortman J.R."/>
            <person name="Bidwell S.L."/>
            <person name="Alsmark U.C.M."/>
            <person name="Besteiro S."/>
            <person name="Sicheritz-Ponten T."/>
            <person name="Noel C.J."/>
            <person name="Dacks J.B."/>
            <person name="Foster P.G."/>
            <person name="Simillion C."/>
            <person name="Van de Peer Y."/>
            <person name="Miranda-Saavedra D."/>
            <person name="Barton G.J."/>
            <person name="Westrop G.D."/>
            <person name="Mueller S."/>
            <person name="Dessi D."/>
            <person name="Fiori P.L."/>
            <person name="Ren Q."/>
            <person name="Paulsen I."/>
            <person name="Zhang H."/>
            <person name="Bastida-Corcuera F.D."/>
            <person name="Simoes-Barbosa A."/>
            <person name="Brown M.T."/>
            <person name="Hayes R.D."/>
            <person name="Mukherjee M."/>
            <person name="Okumura C.Y."/>
            <person name="Schneider R."/>
            <person name="Smith A.J."/>
            <person name="Vanacova S."/>
            <person name="Villalvazo M."/>
            <person name="Haas B.J."/>
            <person name="Pertea M."/>
            <person name="Feldblyum T.V."/>
            <person name="Utterback T.R."/>
            <person name="Shu C.L."/>
            <person name="Osoegawa K."/>
            <person name="de Jong P.J."/>
            <person name="Hrdy I."/>
            <person name="Horvathova L."/>
            <person name="Zubacova Z."/>
            <person name="Dolezal P."/>
            <person name="Malik S.B."/>
            <person name="Logsdon J.M. Jr."/>
            <person name="Henze K."/>
            <person name="Gupta A."/>
            <person name="Wang C.C."/>
            <person name="Dunne R.L."/>
            <person name="Upcroft J.A."/>
            <person name="Upcroft P."/>
            <person name="White O."/>
            <person name="Salzberg S.L."/>
            <person name="Tang P."/>
            <person name="Chiu C.-H."/>
            <person name="Lee Y.-S."/>
            <person name="Embley T.M."/>
            <person name="Coombs G.H."/>
            <person name="Mottram J.C."/>
            <person name="Tachezy J."/>
            <person name="Fraser-Liggett C.M."/>
            <person name="Johnson P.J."/>
        </authorList>
    </citation>
    <scope>NUCLEOTIDE SEQUENCE [LARGE SCALE GENOMIC DNA]</scope>
    <source>
        <strain evidence="1">G3</strain>
    </source>
</reference>
<dbReference type="Gene3D" id="3.40.50.300">
    <property type="entry name" value="P-loop containing nucleotide triphosphate hydrolases"/>
    <property type="match status" value="1"/>
</dbReference>
<dbReference type="InParanoid" id="A2DUE9"/>
<dbReference type="InterPro" id="IPR027417">
    <property type="entry name" value="P-loop_NTPase"/>
</dbReference>
<dbReference type="EMBL" id="DS113248">
    <property type="protein sequence ID" value="EAY15987.1"/>
    <property type="molecule type" value="Genomic_DNA"/>
</dbReference>
<name>A2DUE9_TRIV3</name>
<protein>
    <submittedName>
        <fullName evidence="1">Uncharacterized protein</fullName>
    </submittedName>
</protein>
<dbReference type="SUPFAM" id="SSF52540">
    <property type="entry name" value="P-loop containing nucleoside triphosphate hydrolases"/>
    <property type="match status" value="1"/>
</dbReference>
<dbReference type="VEuPathDB" id="TrichDB:TVAG_262370"/>
<evidence type="ECO:0000313" key="2">
    <source>
        <dbReference type="Proteomes" id="UP000001542"/>
    </source>
</evidence>
<accession>A2DUE9</accession>
<dbReference type="AlphaFoldDB" id="A2DUE9"/>
<dbReference type="STRING" id="5722.A2DUE9"/>
<keyword evidence="2" id="KW-1185">Reference proteome</keyword>
<gene>
    <name evidence="1" type="ORF">TVAG_262370</name>
</gene>
<dbReference type="KEGG" id="tva:4773994"/>
<evidence type="ECO:0000313" key="1">
    <source>
        <dbReference type="EMBL" id="EAY15987.1"/>
    </source>
</evidence>
<reference evidence="1" key="1">
    <citation type="submission" date="2006-10" db="EMBL/GenBank/DDBJ databases">
        <authorList>
            <person name="Amadeo P."/>
            <person name="Zhao Q."/>
            <person name="Wortman J."/>
            <person name="Fraser-Liggett C."/>
            <person name="Carlton J."/>
        </authorList>
    </citation>
    <scope>NUCLEOTIDE SEQUENCE</scope>
    <source>
        <strain evidence="1">G3</strain>
    </source>
</reference>
<dbReference type="OrthoDB" id="10041966at2759"/>